<dbReference type="OrthoDB" id="9807664at2"/>
<dbReference type="GO" id="GO:0046872">
    <property type="term" value="F:metal ion binding"/>
    <property type="evidence" value="ECO:0007669"/>
    <property type="project" value="UniProtKB-KW"/>
</dbReference>
<dbReference type="GO" id="GO:0006284">
    <property type="term" value="P:base-excision repair"/>
    <property type="evidence" value="ECO:0007669"/>
    <property type="project" value="InterPro"/>
</dbReference>
<dbReference type="SUPFAM" id="SSF48150">
    <property type="entry name" value="DNA-glycosylase"/>
    <property type="match status" value="1"/>
</dbReference>
<dbReference type="InterPro" id="IPR052891">
    <property type="entry name" value="DNA-3mA_glycosylase"/>
</dbReference>
<sequence>MKRCGWCGNDPLYMDYHDKEWGKKVRDDKTLFEFLILESAQAGLSWITILRKREGYKQNFADFDVEEVANFREEDIERIMQDPGIIRNRAKVKAAITNAQIFRKIQEEHGSFFNYLYSFMPNKETISNHVIEYKNFMTTSPQSDAIAKDLKKRGMKFFGSTICYAYMQAVGMVNDHEKDCAFK</sequence>
<dbReference type="GO" id="GO:0008725">
    <property type="term" value="F:DNA-3-methyladenine glycosylase activity"/>
    <property type="evidence" value="ECO:0007669"/>
    <property type="project" value="InterPro"/>
</dbReference>
<gene>
    <name evidence="2" type="ORF">SAMN05661044_04317</name>
</gene>
<organism evidence="2 3">
    <name type="scientific">Olivibacter domesticus</name>
    <name type="common">Pseudosphingobacterium domesticum</name>
    <dbReference type="NCBI Taxonomy" id="407022"/>
    <lineage>
        <taxon>Bacteria</taxon>
        <taxon>Pseudomonadati</taxon>
        <taxon>Bacteroidota</taxon>
        <taxon>Sphingobacteriia</taxon>
        <taxon>Sphingobacteriales</taxon>
        <taxon>Sphingobacteriaceae</taxon>
        <taxon>Olivibacter</taxon>
    </lineage>
</organism>
<dbReference type="Proteomes" id="UP000199421">
    <property type="component" value="Unassembled WGS sequence"/>
</dbReference>
<dbReference type="STRING" id="407022.SAMN05661044_04317"/>
<evidence type="ECO:0000313" key="3">
    <source>
        <dbReference type="Proteomes" id="UP000199421"/>
    </source>
</evidence>
<dbReference type="AlphaFoldDB" id="A0A1H7VT54"/>
<feature type="binding site" evidence="1">
    <location>
        <position position="4"/>
    </location>
    <ligand>
        <name>Zn(2+)</name>
        <dbReference type="ChEBI" id="CHEBI:29105"/>
    </ligand>
</feature>
<dbReference type="Pfam" id="PF03352">
    <property type="entry name" value="Adenine_glyco"/>
    <property type="match status" value="1"/>
</dbReference>
<dbReference type="EMBL" id="FOAF01000007">
    <property type="protein sequence ID" value="SEM11987.1"/>
    <property type="molecule type" value="Genomic_DNA"/>
</dbReference>
<name>A0A1H7VT54_OLID1</name>
<dbReference type="InterPro" id="IPR005019">
    <property type="entry name" value="Adenine_glyco"/>
</dbReference>
<accession>A0A1H7VT54</accession>
<keyword evidence="1" id="KW-0862">Zinc</keyword>
<proteinExistence type="predicted"/>
<keyword evidence="3" id="KW-1185">Reference proteome</keyword>
<protein>
    <submittedName>
        <fullName evidence="2">DNA-3-methyladenine glycosylase I</fullName>
    </submittedName>
</protein>
<feature type="binding site" evidence="1">
    <location>
        <position position="176"/>
    </location>
    <ligand>
        <name>Zn(2+)</name>
        <dbReference type="ChEBI" id="CHEBI:29105"/>
    </ligand>
</feature>
<feature type="binding site" evidence="1">
    <location>
        <position position="180"/>
    </location>
    <ligand>
        <name>Zn(2+)</name>
        <dbReference type="ChEBI" id="CHEBI:29105"/>
    </ligand>
</feature>
<evidence type="ECO:0000313" key="2">
    <source>
        <dbReference type="EMBL" id="SEM11987.1"/>
    </source>
</evidence>
<dbReference type="RefSeq" id="WP_093328772.1">
    <property type="nucleotide sequence ID" value="NZ_FOAF01000007.1"/>
</dbReference>
<evidence type="ECO:0000256" key="1">
    <source>
        <dbReference type="PIRSR" id="PIRSR605019-1"/>
    </source>
</evidence>
<feature type="binding site" evidence="1">
    <location>
        <position position="17"/>
    </location>
    <ligand>
        <name>Zn(2+)</name>
        <dbReference type="ChEBI" id="CHEBI:29105"/>
    </ligand>
</feature>
<dbReference type="PANTHER" id="PTHR30037:SF4">
    <property type="entry name" value="DNA-3-METHYLADENINE GLYCOSYLASE I"/>
    <property type="match status" value="1"/>
</dbReference>
<keyword evidence="1" id="KW-0479">Metal-binding</keyword>
<reference evidence="3" key="1">
    <citation type="submission" date="2016-10" db="EMBL/GenBank/DDBJ databases">
        <authorList>
            <person name="Varghese N."/>
            <person name="Submissions S."/>
        </authorList>
    </citation>
    <scope>NUCLEOTIDE SEQUENCE [LARGE SCALE GENOMIC DNA]</scope>
    <source>
        <strain evidence="3">DSM 18733</strain>
    </source>
</reference>
<dbReference type="PANTHER" id="PTHR30037">
    <property type="entry name" value="DNA-3-METHYLADENINE GLYCOSYLASE 1"/>
    <property type="match status" value="1"/>
</dbReference>
<dbReference type="Gene3D" id="1.10.340.30">
    <property type="entry name" value="Hypothetical protein, domain 2"/>
    <property type="match status" value="1"/>
</dbReference>
<dbReference type="InterPro" id="IPR011257">
    <property type="entry name" value="DNA_glycosylase"/>
</dbReference>